<evidence type="ECO:0000256" key="5">
    <source>
        <dbReference type="ARBA" id="ARBA00023159"/>
    </source>
</evidence>
<feature type="domain" description="HTH myb-type" evidence="10">
    <location>
        <begin position="176"/>
        <end position="227"/>
    </location>
</feature>
<dbReference type="FunFam" id="1.10.10.60:FF:000010">
    <property type="entry name" value="Transcriptional activator Myb isoform A"/>
    <property type="match status" value="1"/>
</dbReference>
<dbReference type="AlphaFoldDB" id="A0A8B9BQI7"/>
<dbReference type="InterPro" id="IPR050560">
    <property type="entry name" value="MYB_TF"/>
</dbReference>
<feature type="compositionally biased region" description="Gly residues" evidence="8">
    <location>
        <begin position="12"/>
        <end position="22"/>
    </location>
</feature>
<proteinExistence type="predicted"/>
<feature type="domain" description="HTH myb-type" evidence="10">
    <location>
        <begin position="228"/>
        <end position="283"/>
    </location>
</feature>
<dbReference type="Pfam" id="PF09316">
    <property type="entry name" value="Cmyb_C"/>
    <property type="match status" value="1"/>
</dbReference>
<dbReference type="Gene3D" id="1.10.10.60">
    <property type="entry name" value="Homeodomain-like"/>
    <property type="match status" value="3"/>
</dbReference>
<dbReference type="GO" id="GO:0001228">
    <property type="term" value="F:DNA-binding transcription activator activity, RNA polymerase II-specific"/>
    <property type="evidence" value="ECO:0007669"/>
    <property type="project" value="Ensembl"/>
</dbReference>
<keyword evidence="6" id="KW-0804">Transcription</keyword>
<dbReference type="Ensembl" id="ENSABRT00000011417.1">
    <property type="protein sequence ID" value="ENSABRP00000007997.1"/>
    <property type="gene ID" value="ENSABRG00000007258.1"/>
</dbReference>
<evidence type="ECO:0000259" key="10">
    <source>
        <dbReference type="PROSITE" id="PS51294"/>
    </source>
</evidence>
<dbReference type="InterPro" id="IPR001005">
    <property type="entry name" value="SANT/Myb"/>
</dbReference>
<keyword evidence="3" id="KW-0805">Transcription regulation</keyword>
<feature type="compositionally biased region" description="Low complexity" evidence="8">
    <location>
        <begin position="98"/>
        <end position="120"/>
    </location>
</feature>
<evidence type="ECO:0000313" key="12">
    <source>
        <dbReference type="Proteomes" id="UP000694426"/>
    </source>
</evidence>
<feature type="compositionally biased region" description="Low complexity" evidence="8">
    <location>
        <begin position="66"/>
        <end position="88"/>
    </location>
</feature>
<dbReference type="PROSITE" id="PS50090">
    <property type="entry name" value="MYB_LIKE"/>
    <property type="match status" value="3"/>
</dbReference>
<evidence type="ECO:0000256" key="1">
    <source>
        <dbReference type="ARBA" id="ARBA00004123"/>
    </source>
</evidence>
<reference evidence="11" key="1">
    <citation type="submission" date="2025-08" db="UniProtKB">
        <authorList>
            <consortium name="Ensembl"/>
        </authorList>
    </citation>
    <scope>IDENTIFICATION</scope>
</reference>
<dbReference type="PANTHER" id="PTHR45614:SF9">
    <property type="entry name" value="MYB-RELATED PROTEIN A"/>
    <property type="match status" value="1"/>
</dbReference>
<dbReference type="GO" id="GO:0005654">
    <property type="term" value="C:nucleoplasm"/>
    <property type="evidence" value="ECO:0007669"/>
    <property type="project" value="Ensembl"/>
</dbReference>
<keyword evidence="12" id="KW-1185">Reference proteome</keyword>
<keyword evidence="4" id="KW-0238">DNA-binding</keyword>
<dbReference type="InterPro" id="IPR017930">
    <property type="entry name" value="Myb_dom"/>
</dbReference>
<evidence type="ECO:0000256" key="6">
    <source>
        <dbReference type="ARBA" id="ARBA00023163"/>
    </source>
</evidence>
<evidence type="ECO:0000256" key="7">
    <source>
        <dbReference type="ARBA" id="ARBA00023242"/>
    </source>
</evidence>
<dbReference type="GeneTree" id="ENSGT00940000157709"/>
<reference evidence="11" key="2">
    <citation type="submission" date="2025-09" db="UniProtKB">
        <authorList>
            <consortium name="Ensembl"/>
        </authorList>
    </citation>
    <scope>IDENTIFICATION</scope>
</reference>
<feature type="domain" description="Myb-like" evidence="9">
    <location>
        <begin position="228"/>
        <end position="279"/>
    </location>
</feature>
<evidence type="ECO:0000313" key="11">
    <source>
        <dbReference type="Ensembl" id="ENSABRP00000007997.1"/>
    </source>
</evidence>
<dbReference type="Pfam" id="PF13921">
    <property type="entry name" value="Myb_DNA-bind_6"/>
    <property type="match status" value="1"/>
</dbReference>
<dbReference type="PROSITE" id="PS51294">
    <property type="entry name" value="HTH_MYB"/>
    <property type="match status" value="3"/>
</dbReference>
<dbReference type="SUPFAM" id="SSF46689">
    <property type="entry name" value="Homeodomain-like"/>
    <property type="match status" value="2"/>
</dbReference>
<name>A0A8B9BQI7_9AVES</name>
<evidence type="ECO:0000256" key="3">
    <source>
        <dbReference type="ARBA" id="ARBA00023015"/>
    </source>
</evidence>
<dbReference type="FunFam" id="1.10.10.60:FF:000042">
    <property type="entry name" value="Transcriptional activator Myb isoform A"/>
    <property type="match status" value="1"/>
</dbReference>
<gene>
    <name evidence="11" type="primary">MYBL1</name>
</gene>
<dbReference type="Pfam" id="PF00249">
    <property type="entry name" value="Myb_DNA-binding"/>
    <property type="match status" value="1"/>
</dbReference>
<keyword evidence="2" id="KW-0677">Repeat</keyword>
<evidence type="ECO:0000256" key="2">
    <source>
        <dbReference type="ARBA" id="ARBA00022737"/>
    </source>
</evidence>
<protein>
    <submittedName>
        <fullName evidence="11">MYB proto-onco like 1</fullName>
    </submittedName>
</protein>
<feature type="domain" description="Myb-like" evidence="9">
    <location>
        <begin position="280"/>
        <end position="330"/>
    </location>
</feature>
<dbReference type="InterPro" id="IPR015395">
    <property type="entry name" value="C-myb_C"/>
</dbReference>
<dbReference type="SMART" id="SM00717">
    <property type="entry name" value="SANT"/>
    <property type="match status" value="3"/>
</dbReference>
<organism evidence="11 12">
    <name type="scientific">Anser brachyrhynchus</name>
    <name type="common">Pink-footed goose</name>
    <dbReference type="NCBI Taxonomy" id="132585"/>
    <lineage>
        <taxon>Eukaryota</taxon>
        <taxon>Metazoa</taxon>
        <taxon>Chordata</taxon>
        <taxon>Craniata</taxon>
        <taxon>Vertebrata</taxon>
        <taxon>Euteleostomi</taxon>
        <taxon>Archelosauria</taxon>
        <taxon>Archosauria</taxon>
        <taxon>Dinosauria</taxon>
        <taxon>Saurischia</taxon>
        <taxon>Theropoda</taxon>
        <taxon>Coelurosauria</taxon>
        <taxon>Aves</taxon>
        <taxon>Neognathae</taxon>
        <taxon>Galloanserae</taxon>
        <taxon>Anseriformes</taxon>
        <taxon>Anatidae</taxon>
        <taxon>Anserinae</taxon>
        <taxon>Anser</taxon>
    </lineage>
</organism>
<dbReference type="CDD" id="cd00167">
    <property type="entry name" value="SANT"/>
    <property type="match status" value="3"/>
</dbReference>
<accession>A0A8B9BQI7</accession>
<feature type="domain" description="Myb-like" evidence="9">
    <location>
        <begin position="180"/>
        <end position="227"/>
    </location>
</feature>
<dbReference type="Proteomes" id="UP000694426">
    <property type="component" value="Unplaced"/>
</dbReference>
<comment type="subcellular location">
    <subcellularLocation>
        <location evidence="1">Nucleus</location>
    </subcellularLocation>
</comment>
<dbReference type="InterPro" id="IPR012642">
    <property type="entry name" value="Tscrpt_reg_Wos2-domain"/>
</dbReference>
<sequence>MGAQSACADSNGGPGGSLGARFGGTRPARRERGAAAGADRSGRRGRGRTGPARSVRAGHGRGRGSRAGPGLRAAGSSPRMPRGSAGRRGPPPEPCPPAAAASSSSFGRRCPSPSSGRASPSPGPCGGRGTPRRAPPPWRPPLWCAPRMAKRPRSEEEDDLQYADHDYEVPQQKGLKKICNRVKWTRDEDERLKKLVEQNGTDDWAFIASHLQNRSDFQCQHRWQKVLNPELIKGPWTKEEDQRVIELVQKYGPKRWSLIAKHLKGRIGKQCRERWHNHLNPEVKKSSWTEEEDRIIYEAHKRLGNRWAEIAKLLPGRTDNSIKNHWNSTMRRKVEQEGYLQDGIKSERASSSKLQHKPCVTMEHLHTQNQFYIPVQTHIPAYQYASPEGSCIEHTSASANLVQQSFIDDDPDKEKKIKELELLLMSAENEIRRKRVSSQAGNLPTWSGSFVMEDCVSNTLNSLGEQTSEFYSMDETQGTSVQQNSPTKYLAVEANAVLSSLQTIPEFAETLELIESDPVAWSDVTSFDLSEAVASPVKPAPVKLMRIQQNERAAECQFNVGVVLDGKKHNVSGEEEGICSTTPNLTKFSTPPTILRKKKRLRVGQSPVNELNDGLCNDAINVALKHTPVKTLPFSPSQFFNTCSGNEQFNLENPAFTSTPICGQKVLITTPLHKEMTPKDQKENVGFRTPTIRRSLLGSTPRTPTPFKNALAAQEKKYGPLKLTSQPLAFLEEDIREVLKEETGTDIFLKEEDDSVYKSCKQERNSSKKVRKSLVLDPWEKEELGAQLFAEDSGLDVQSENVYTTSLLMIPLLEIHDNRCNLTSEKQDTNSSNKANAVIKKKLNACASKNVKMEKALQSNCEWEAVVYGKTEDQLIMTEQARRYLSTYTATNSTSRALIL</sequence>
<dbReference type="Pfam" id="PF07988">
    <property type="entry name" value="LMSTEN"/>
    <property type="match status" value="1"/>
</dbReference>
<keyword evidence="7" id="KW-0539">Nucleus</keyword>
<feature type="region of interest" description="Disordered" evidence="8">
    <location>
        <begin position="1"/>
        <end position="159"/>
    </location>
</feature>
<keyword evidence="5" id="KW-0010">Activator</keyword>
<dbReference type="GO" id="GO:0000978">
    <property type="term" value="F:RNA polymerase II cis-regulatory region sequence-specific DNA binding"/>
    <property type="evidence" value="ECO:0007669"/>
    <property type="project" value="Ensembl"/>
</dbReference>
<evidence type="ECO:0000256" key="8">
    <source>
        <dbReference type="SAM" id="MobiDB-lite"/>
    </source>
</evidence>
<dbReference type="PANTHER" id="PTHR45614">
    <property type="entry name" value="MYB PROTEIN-RELATED"/>
    <property type="match status" value="1"/>
</dbReference>
<feature type="domain" description="HTH myb-type" evidence="10">
    <location>
        <begin position="284"/>
        <end position="334"/>
    </location>
</feature>
<evidence type="ECO:0000256" key="4">
    <source>
        <dbReference type="ARBA" id="ARBA00023125"/>
    </source>
</evidence>
<dbReference type="InterPro" id="IPR009057">
    <property type="entry name" value="Homeodomain-like_sf"/>
</dbReference>
<evidence type="ECO:0000259" key="9">
    <source>
        <dbReference type="PROSITE" id="PS50090"/>
    </source>
</evidence>
<dbReference type="FunFam" id="1.10.10.60:FF:000016">
    <property type="entry name" value="Transcriptional activator Myb isoform A"/>
    <property type="match status" value="1"/>
</dbReference>